<evidence type="ECO:0000313" key="1">
    <source>
        <dbReference type="EMBL" id="KAL0377595.1"/>
    </source>
</evidence>
<organism evidence="1">
    <name type="scientific">Sesamum radiatum</name>
    <name type="common">Black benniseed</name>
    <dbReference type="NCBI Taxonomy" id="300843"/>
    <lineage>
        <taxon>Eukaryota</taxon>
        <taxon>Viridiplantae</taxon>
        <taxon>Streptophyta</taxon>
        <taxon>Embryophyta</taxon>
        <taxon>Tracheophyta</taxon>
        <taxon>Spermatophyta</taxon>
        <taxon>Magnoliopsida</taxon>
        <taxon>eudicotyledons</taxon>
        <taxon>Gunneridae</taxon>
        <taxon>Pentapetalae</taxon>
        <taxon>asterids</taxon>
        <taxon>lamiids</taxon>
        <taxon>Lamiales</taxon>
        <taxon>Pedaliaceae</taxon>
        <taxon>Sesamum</taxon>
    </lineage>
</organism>
<accession>A0AAW2RBE7</accession>
<dbReference type="AlphaFoldDB" id="A0AAW2RBE7"/>
<dbReference type="EMBL" id="JACGWJ010000013">
    <property type="protein sequence ID" value="KAL0377595.1"/>
    <property type="molecule type" value="Genomic_DNA"/>
</dbReference>
<sequence>MFSDGVGIEKGRRYYTIVNKGFKLLIDNNDLRREWKKVLKDREMSIYVECILGEGAGEEDAVGEGLKRKMLWGEGDAVSEGVGENDAVNEGTGENGCEGVVGAVWGLVLNSHFWVKGVMIYWLIVIVR</sequence>
<reference evidence="1" key="1">
    <citation type="submission" date="2020-06" db="EMBL/GenBank/DDBJ databases">
        <authorList>
            <person name="Li T."/>
            <person name="Hu X."/>
            <person name="Zhang T."/>
            <person name="Song X."/>
            <person name="Zhang H."/>
            <person name="Dai N."/>
            <person name="Sheng W."/>
            <person name="Hou X."/>
            <person name="Wei L."/>
        </authorList>
    </citation>
    <scope>NUCLEOTIDE SEQUENCE</scope>
    <source>
        <strain evidence="1">G02</strain>
        <tissue evidence="1">Leaf</tissue>
    </source>
</reference>
<proteinExistence type="predicted"/>
<reference evidence="1" key="2">
    <citation type="journal article" date="2024" name="Plant">
        <title>Genomic evolution and insights into agronomic trait innovations of Sesamum species.</title>
        <authorList>
            <person name="Miao H."/>
            <person name="Wang L."/>
            <person name="Qu L."/>
            <person name="Liu H."/>
            <person name="Sun Y."/>
            <person name="Le M."/>
            <person name="Wang Q."/>
            <person name="Wei S."/>
            <person name="Zheng Y."/>
            <person name="Lin W."/>
            <person name="Duan Y."/>
            <person name="Cao H."/>
            <person name="Xiong S."/>
            <person name="Wang X."/>
            <person name="Wei L."/>
            <person name="Li C."/>
            <person name="Ma Q."/>
            <person name="Ju M."/>
            <person name="Zhao R."/>
            <person name="Li G."/>
            <person name="Mu C."/>
            <person name="Tian Q."/>
            <person name="Mei H."/>
            <person name="Zhang T."/>
            <person name="Gao T."/>
            <person name="Zhang H."/>
        </authorList>
    </citation>
    <scope>NUCLEOTIDE SEQUENCE</scope>
    <source>
        <strain evidence="1">G02</strain>
    </source>
</reference>
<name>A0AAW2RBE7_SESRA</name>
<protein>
    <submittedName>
        <fullName evidence="1">Uncharacterized protein</fullName>
    </submittedName>
</protein>
<comment type="caution">
    <text evidence="1">The sequence shown here is derived from an EMBL/GenBank/DDBJ whole genome shotgun (WGS) entry which is preliminary data.</text>
</comment>
<gene>
    <name evidence="1" type="ORF">Sradi_3065000</name>
</gene>